<dbReference type="AlphaFoldDB" id="A0AAV3QUI8"/>
<reference evidence="3 4" key="1">
    <citation type="submission" date="2024-01" db="EMBL/GenBank/DDBJ databases">
        <title>The complete chloroplast genome sequence of Lithospermum erythrorhizon: insights into the phylogenetic relationship among Boraginaceae species and the maternal lineages of purple gromwells.</title>
        <authorList>
            <person name="Okada T."/>
            <person name="Watanabe K."/>
        </authorList>
    </citation>
    <scope>NUCLEOTIDE SEQUENCE [LARGE SCALE GENOMIC DNA]</scope>
</reference>
<keyword evidence="4" id="KW-1185">Reference proteome</keyword>
<dbReference type="InterPro" id="IPR051504">
    <property type="entry name" value="Plant_metabolite_acyltrans"/>
</dbReference>
<dbReference type="Proteomes" id="UP001454036">
    <property type="component" value="Unassembled WGS sequence"/>
</dbReference>
<dbReference type="EMBL" id="BAABME010005812">
    <property type="protein sequence ID" value="GAA0166671.1"/>
    <property type="molecule type" value="Genomic_DNA"/>
</dbReference>
<evidence type="ECO:0000313" key="4">
    <source>
        <dbReference type="Proteomes" id="UP001454036"/>
    </source>
</evidence>
<dbReference type="InterPro" id="IPR023213">
    <property type="entry name" value="CAT-like_dom_sf"/>
</dbReference>
<evidence type="ECO:0000313" key="3">
    <source>
        <dbReference type="EMBL" id="GAA0166671.1"/>
    </source>
</evidence>
<keyword evidence="2" id="KW-0012">Acyltransferase</keyword>
<dbReference type="PANTHER" id="PTHR31625">
    <property type="match status" value="1"/>
</dbReference>
<protein>
    <submittedName>
        <fullName evidence="3">Uncharacterized protein</fullName>
    </submittedName>
</protein>
<comment type="caution">
    <text evidence="3">The sequence shown here is derived from an EMBL/GenBank/DDBJ whole genome shotgun (WGS) entry which is preliminary data.</text>
</comment>
<evidence type="ECO:0000256" key="2">
    <source>
        <dbReference type="ARBA" id="ARBA00023315"/>
    </source>
</evidence>
<proteinExistence type="predicted"/>
<organism evidence="3 4">
    <name type="scientific">Lithospermum erythrorhizon</name>
    <name type="common">Purple gromwell</name>
    <name type="synonym">Lithospermum officinale var. erythrorhizon</name>
    <dbReference type="NCBI Taxonomy" id="34254"/>
    <lineage>
        <taxon>Eukaryota</taxon>
        <taxon>Viridiplantae</taxon>
        <taxon>Streptophyta</taxon>
        <taxon>Embryophyta</taxon>
        <taxon>Tracheophyta</taxon>
        <taxon>Spermatophyta</taxon>
        <taxon>Magnoliopsida</taxon>
        <taxon>eudicotyledons</taxon>
        <taxon>Gunneridae</taxon>
        <taxon>Pentapetalae</taxon>
        <taxon>asterids</taxon>
        <taxon>lamiids</taxon>
        <taxon>Boraginales</taxon>
        <taxon>Boraginaceae</taxon>
        <taxon>Boraginoideae</taxon>
        <taxon>Lithospermeae</taxon>
        <taxon>Lithospermum</taxon>
    </lineage>
</organism>
<accession>A0AAV3QUI8</accession>
<gene>
    <name evidence="3" type="ORF">LIER_21775</name>
</gene>
<dbReference type="Gene3D" id="3.30.559.10">
    <property type="entry name" value="Chloramphenicol acetyltransferase-like domain"/>
    <property type="match status" value="2"/>
</dbReference>
<dbReference type="Pfam" id="PF02458">
    <property type="entry name" value="Transferase"/>
    <property type="match status" value="1"/>
</dbReference>
<keyword evidence="1" id="KW-0808">Transferase</keyword>
<dbReference type="GO" id="GO:0016747">
    <property type="term" value="F:acyltransferase activity, transferring groups other than amino-acyl groups"/>
    <property type="evidence" value="ECO:0007669"/>
    <property type="project" value="UniProtKB-ARBA"/>
</dbReference>
<sequence>MEERNKTTILDSFQVAPSKGAVAELAMPLTCSDMLWIDLPPVHRLTFYQSPVSKPFFLETIIPGLKNSLSLALKHFPSLSGNLIMHSDGTKPLIRYVEGNSVPFTIAEYNVSDFEYLVSNQPRNCGRFYPLIPQMPKSTESAGSKMYPLIAFQVTLFPGEGLCIGITHNHVLGDAASTYSFIKAWSTISKYGEDEAAKRNELSPSYDREVMRIHTEELDEIFWKDVRNKNLKEESETLAEDTDMVRTTFVISMDDVQKLKKHVSERRRSIEHLSTFTVVCAYVWTCLINSTNGTILDVDEDDQYIVFAIDCRGRTDPLIPRNYFGNCLGACMIRAKTKELCGDEGFLTATELIGDMIHQRSQYNGVFRGLGSILREIGEIKDMNKLFSVAGSPRQNHYNIDFGWGKPRKVEITSIDSTGAMSLGGCRDHTEGLEIGLSLPKKRMDDFTEIFTKALGSL</sequence>
<name>A0AAV3QUI8_LITER</name>
<evidence type="ECO:0000256" key="1">
    <source>
        <dbReference type="ARBA" id="ARBA00022679"/>
    </source>
</evidence>